<evidence type="ECO:0000256" key="3">
    <source>
        <dbReference type="ARBA" id="ARBA00022793"/>
    </source>
</evidence>
<evidence type="ECO:0000256" key="5">
    <source>
        <dbReference type="ARBA" id="ARBA00023239"/>
    </source>
</evidence>
<evidence type="ECO:0000313" key="11">
    <source>
        <dbReference type="EMBL" id="CAF1070991.1"/>
    </source>
</evidence>
<dbReference type="InterPro" id="IPR029066">
    <property type="entry name" value="PLP-binding_barrel"/>
</dbReference>
<dbReference type="PANTHER" id="PTHR43727">
    <property type="entry name" value="DIAMINOPIMELATE DECARBOXYLASE"/>
    <property type="match status" value="1"/>
</dbReference>
<dbReference type="Gene3D" id="2.30.30.40">
    <property type="entry name" value="SH3 Domains"/>
    <property type="match status" value="2"/>
</dbReference>
<dbReference type="PROSITE" id="PS50002">
    <property type="entry name" value="SH3"/>
    <property type="match status" value="1"/>
</dbReference>
<dbReference type="FunFam" id="3.20.20.10:FF:000003">
    <property type="entry name" value="Diaminopimelate decarboxylase"/>
    <property type="match status" value="1"/>
</dbReference>
<dbReference type="Gene3D" id="3.20.20.10">
    <property type="entry name" value="Alanine racemase"/>
    <property type="match status" value="1"/>
</dbReference>
<feature type="active site" description="Proton donor" evidence="6">
    <location>
        <position position="1074"/>
    </location>
</feature>
<keyword evidence="2 7" id="KW-0728">SH3 domain</keyword>
<dbReference type="SUPFAM" id="SSF50044">
    <property type="entry name" value="SH3-domain"/>
    <property type="match status" value="1"/>
</dbReference>
<proteinExistence type="predicted"/>
<accession>A0A814LZK6</accession>
<dbReference type="GO" id="GO:0005737">
    <property type="term" value="C:cytoplasm"/>
    <property type="evidence" value="ECO:0007669"/>
    <property type="project" value="InterPro"/>
</dbReference>
<dbReference type="InterPro" id="IPR000183">
    <property type="entry name" value="Orn/DAP/Arg_de-COase"/>
</dbReference>
<feature type="compositionally biased region" description="Low complexity" evidence="8">
    <location>
        <begin position="594"/>
        <end position="616"/>
    </location>
</feature>
<dbReference type="InterPro" id="IPR036028">
    <property type="entry name" value="SH3-like_dom_sf"/>
</dbReference>
<evidence type="ECO:0008006" key="14">
    <source>
        <dbReference type="Google" id="ProtNLM"/>
    </source>
</evidence>
<evidence type="ECO:0000256" key="4">
    <source>
        <dbReference type="ARBA" id="ARBA00022898"/>
    </source>
</evidence>
<reference evidence="11" key="1">
    <citation type="submission" date="2021-02" db="EMBL/GenBank/DDBJ databases">
        <authorList>
            <person name="Nowell W R."/>
        </authorList>
    </citation>
    <scope>NUCLEOTIDE SEQUENCE</scope>
</reference>
<evidence type="ECO:0000256" key="1">
    <source>
        <dbReference type="ARBA" id="ARBA00001933"/>
    </source>
</evidence>
<dbReference type="Gene3D" id="2.40.37.10">
    <property type="entry name" value="Lyase, Ornithine Decarboxylase, Chain A, domain 1"/>
    <property type="match status" value="1"/>
</dbReference>
<dbReference type="InterPro" id="IPR001452">
    <property type="entry name" value="SH3_domain"/>
</dbReference>
<organism evidence="11 13">
    <name type="scientific">Didymodactylos carnosus</name>
    <dbReference type="NCBI Taxonomy" id="1234261"/>
    <lineage>
        <taxon>Eukaryota</taxon>
        <taxon>Metazoa</taxon>
        <taxon>Spiralia</taxon>
        <taxon>Gnathifera</taxon>
        <taxon>Rotifera</taxon>
        <taxon>Eurotatoria</taxon>
        <taxon>Bdelloidea</taxon>
        <taxon>Philodinida</taxon>
        <taxon>Philodinidae</taxon>
        <taxon>Didymodactylos</taxon>
    </lineage>
</organism>
<feature type="region of interest" description="Disordered" evidence="8">
    <location>
        <begin position="592"/>
        <end position="616"/>
    </location>
</feature>
<dbReference type="GO" id="GO:0008836">
    <property type="term" value="F:diaminopimelate decarboxylase activity"/>
    <property type="evidence" value="ECO:0007669"/>
    <property type="project" value="InterPro"/>
</dbReference>
<dbReference type="Pfam" id="PF03114">
    <property type="entry name" value="BAR"/>
    <property type="match status" value="1"/>
</dbReference>
<dbReference type="InterPro" id="IPR027267">
    <property type="entry name" value="AH/BAR_dom_sf"/>
</dbReference>
<evidence type="ECO:0000259" key="9">
    <source>
        <dbReference type="PROSITE" id="PS50002"/>
    </source>
</evidence>
<keyword evidence="13" id="KW-1185">Reference proteome</keyword>
<evidence type="ECO:0000259" key="10">
    <source>
        <dbReference type="PROSITE" id="PS51021"/>
    </source>
</evidence>
<dbReference type="AlphaFoldDB" id="A0A814LZK6"/>
<evidence type="ECO:0000313" key="13">
    <source>
        <dbReference type="Proteomes" id="UP000663829"/>
    </source>
</evidence>
<dbReference type="Proteomes" id="UP000663829">
    <property type="component" value="Unassembled WGS sequence"/>
</dbReference>
<protein>
    <recommendedName>
        <fullName evidence="14">Diaminopimelate decarboxylase</fullName>
    </recommendedName>
</protein>
<dbReference type="Pfam" id="PF02784">
    <property type="entry name" value="Orn_Arg_deC_N"/>
    <property type="match status" value="1"/>
</dbReference>
<dbReference type="GO" id="GO:0009089">
    <property type="term" value="P:lysine biosynthetic process via diaminopimelate"/>
    <property type="evidence" value="ECO:0007669"/>
    <property type="project" value="InterPro"/>
</dbReference>
<dbReference type="SMART" id="SM00721">
    <property type="entry name" value="BAR"/>
    <property type="match status" value="1"/>
</dbReference>
<evidence type="ECO:0000256" key="8">
    <source>
        <dbReference type="SAM" id="MobiDB-lite"/>
    </source>
</evidence>
<dbReference type="NCBIfam" id="TIGR01048">
    <property type="entry name" value="lysA"/>
    <property type="match status" value="1"/>
</dbReference>
<keyword evidence="5" id="KW-0456">Lyase</keyword>
<gene>
    <name evidence="11" type="ORF">GPM918_LOCUS17275</name>
    <name evidence="12" type="ORF">SRO942_LOCUS17274</name>
</gene>
<dbReference type="PROSITE" id="PS51021">
    <property type="entry name" value="BAR"/>
    <property type="match status" value="1"/>
</dbReference>
<dbReference type="InterPro" id="IPR004148">
    <property type="entry name" value="BAR_dom"/>
</dbReference>
<feature type="domain" description="BAR" evidence="10">
    <location>
        <begin position="115"/>
        <end position="331"/>
    </location>
</feature>
<comment type="caution">
    <text evidence="11">The sequence shown here is derived from an EMBL/GenBank/DDBJ whole genome shotgun (WGS) entry which is preliminary data.</text>
</comment>
<dbReference type="PANTHER" id="PTHR43727:SF2">
    <property type="entry name" value="GROUP IV DECARBOXYLASE"/>
    <property type="match status" value="1"/>
</dbReference>
<dbReference type="SUPFAM" id="SSF50621">
    <property type="entry name" value="Alanine racemase C-terminal domain-like"/>
    <property type="match status" value="1"/>
</dbReference>
<keyword evidence="4 6" id="KW-0663">Pyridoxal phosphate</keyword>
<name>A0A814LZK6_9BILA</name>
<dbReference type="OrthoDB" id="5034579at2759"/>
<dbReference type="EMBL" id="CAJOBC010004710">
    <property type="protein sequence ID" value="CAF3838124.1"/>
    <property type="molecule type" value="Genomic_DNA"/>
</dbReference>
<dbReference type="Proteomes" id="UP000681722">
    <property type="component" value="Unassembled WGS sequence"/>
</dbReference>
<dbReference type="InterPro" id="IPR022644">
    <property type="entry name" value="De-COase2_N"/>
</dbReference>
<dbReference type="Pfam" id="PF14604">
    <property type="entry name" value="SH3_9"/>
    <property type="match status" value="1"/>
</dbReference>
<dbReference type="SUPFAM" id="SSF51419">
    <property type="entry name" value="PLP-binding barrel"/>
    <property type="match status" value="1"/>
</dbReference>
<dbReference type="PRINTS" id="PR01179">
    <property type="entry name" value="ODADCRBXLASE"/>
</dbReference>
<dbReference type="InterPro" id="IPR009006">
    <property type="entry name" value="Ala_racemase/Decarboxylase_C"/>
</dbReference>
<dbReference type="InterPro" id="IPR002986">
    <property type="entry name" value="DAP_deCOOHase_LysA"/>
</dbReference>
<feature type="domain" description="SH3" evidence="9">
    <location>
        <begin position="617"/>
        <end position="683"/>
    </location>
</feature>
<sequence length="1148" mass="131201">MSNITSSNLILVSSSSNDHPNENDDIEPYHISTFRVIRSSSVPPTPPSINKIRSLRKNDHHHSIMIYNHQKRHHRENYFLVSKYRHGKDEALTNKLYKLNMHTMRKKSARISMRLSSAFGLTSHTIDEHFNYEEARFRAIDKFIRIFIRNAYTCMEFLKDAIVAQVDIAEDFELLLNDKVPNLVQQFVHAKRSLLENAFIEFCTNIEMCVANPLNTLIKLFILPTSLISKRHDKLLDYDSAQSSYEKIKDHQSRQAKQVLDLAKRTYEALNSQLLEELPILYEHSSQIVWTCLKTFIGGHLRLMQHMRIGINILLAQTTSPTASLSSSMTSEQLSWLQIVERFRTRSNEAAEVLFHLTSTARNFSERLKTLSSFYNNTITINVPMLPTSSNTYNGDKNIPVQSDEARRRVRPHYLERDLYRVVQRHVAAYTNSMELNAHSGDLVGIIKQNDPNPRISSVHDGLTHEFLPKKLLVPITSSNNSSLICHTPLIPLCTDLISSSSASLPLTSELSKNHFVNPALNFNQASPLQNANNKLQRSDTEPIQSLINSTLDSLPSPRQESIYLNEPNVVDQLPAIFYEQHQYASIDFEDSFESPQPLSSSSDKQNPSESNENQNSHTQIYVALYDFQYESKGVLSLNIGDRMLVLRTVDDGGNKDWWYVEILNGEKRRGYVPANYIQPTILLVTFVLLKMIYGFHYVHDVLYIDNTTVTDIIQHISEKIHDGTVPTPFFLYSMKQFYLNVGKFQNALLELAPMRSHLSYSMKANFNPFLIRKLIEQEKSIMLTTVSGFEVQLALTLGFQPSNIILNGNGKCDWEIQLAIKNGIFINVDSLFDLKQIIQIAERQLLISIEKPYKPIRLLIRVNPSIDPKVHAYNSTGLKTSKFGTSLNQLDLLYETIKDNENIVQLFGFHCHLGSTISDVQVVADCVTALIDVVEDARVRKEFKNIRYLNIGGGLNIDYLKYAQRTSKNELLHTTTPTPSEYIRCFKSLATKLTGIEIIVEPGRWLVANTCILVTSVLGYKQAPERKYIIVDAAMTECIRPALYQAYHHIDTLQPQQYVEHDRDLFDVVGPVCESGDFLGKDRYLPITLIRGQYLGIFDTGAYCATMSSNYNIRPRVAEYALDTDECVKQIRRRESLDDILKTYNLT</sequence>
<comment type="cofactor">
    <cofactor evidence="1 6">
        <name>pyridoxal 5'-phosphate</name>
        <dbReference type="ChEBI" id="CHEBI:597326"/>
    </cofactor>
</comment>
<evidence type="ECO:0000313" key="12">
    <source>
        <dbReference type="EMBL" id="CAF3838124.1"/>
    </source>
</evidence>
<keyword evidence="3" id="KW-0210">Decarboxylase</keyword>
<dbReference type="SMART" id="SM00326">
    <property type="entry name" value="SH3"/>
    <property type="match status" value="1"/>
</dbReference>
<feature type="modified residue" description="N6-(pyridoxal phosphate)lysine" evidence="6">
    <location>
        <position position="764"/>
    </location>
</feature>
<dbReference type="PRINTS" id="PR01181">
    <property type="entry name" value="DAPDCRBXLASE"/>
</dbReference>
<dbReference type="SUPFAM" id="SSF103657">
    <property type="entry name" value="BAR/IMD domain-like"/>
    <property type="match status" value="1"/>
</dbReference>
<evidence type="ECO:0000256" key="6">
    <source>
        <dbReference type="PIRSR" id="PIRSR600183-50"/>
    </source>
</evidence>
<dbReference type="Gene3D" id="1.20.1270.60">
    <property type="entry name" value="Arfaptin homology (AH) domain/BAR domain"/>
    <property type="match status" value="1"/>
</dbReference>
<dbReference type="CDD" id="cd06828">
    <property type="entry name" value="PLPDE_III_DapDC"/>
    <property type="match status" value="1"/>
</dbReference>
<dbReference type="EMBL" id="CAJNOQ010004710">
    <property type="protein sequence ID" value="CAF1070991.1"/>
    <property type="molecule type" value="Genomic_DNA"/>
</dbReference>
<evidence type="ECO:0000256" key="2">
    <source>
        <dbReference type="ARBA" id="ARBA00022443"/>
    </source>
</evidence>
<evidence type="ECO:0000256" key="7">
    <source>
        <dbReference type="PROSITE-ProRule" id="PRU00192"/>
    </source>
</evidence>